<dbReference type="UniPathway" id="UPA00251">
    <property type="reaction ID" value="UER00324"/>
</dbReference>
<gene>
    <name evidence="13" type="ORF">CTheo_6903</name>
</gene>
<accession>A0A5N5QDX5</accession>
<evidence type="ECO:0000256" key="2">
    <source>
        <dbReference type="ARBA" id="ARBA00005073"/>
    </source>
</evidence>
<evidence type="ECO:0000256" key="7">
    <source>
        <dbReference type="ARBA" id="ARBA00023002"/>
    </source>
</evidence>
<reference evidence="13 14" key="1">
    <citation type="journal article" date="2019" name="Fungal Biol. Biotechnol.">
        <title>Draft genome sequence of fastidious pathogen Ceratobasidium theobromae, which causes vascular-streak dieback in Theobroma cacao.</title>
        <authorList>
            <person name="Ali S.S."/>
            <person name="Asman A."/>
            <person name="Shao J."/>
            <person name="Firmansyah A.P."/>
            <person name="Susilo A.W."/>
            <person name="Rosmana A."/>
            <person name="McMahon P."/>
            <person name="Junaid M."/>
            <person name="Guest D."/>
            <person name="Kheng T.Y."/>
            <person name="Meinhardt L.W."/>
            <person name="Bailey B.A."/>
        </authorList>
    </citation>
    <scope>NUCLEOTIDE SEQUENCE [LARGE SCALE GENOMIC DNA]</scope>
    <source>
        <strain evidence="13 14">CT2</strain>
    </source>
</reference>
<dbReference type="EMBL" id="SSOP01000244">
    <property type="protein sequence ID" value="KAB5589648.1"/>
    <property type="molecule type" value="Genomic_DNA"/>
</dbReference>
<keyword evidence="14" id="KW-1185">Reference proteome</keyword>
<dbReference type="GO" id="GO:0004729">
    <property type="term" value="F:oxygen-dependent protoporphyrinogen oxidase activity"/>
    <property type="evidence" value="ECO:0007669"/>
    <property type="project" value="UniProtKB-UniRule"/>
</dbReference>
<dbReference type="Gene3D" id="3.50.50.60">
    <property type="entry name" value="FAD/NAD(P)-binding domain"/>
    <property type="match status" value="1"/>
</dbReference>
<evidence type="ECO:0000256" key="6">
    <source>
        <dbReference type="ARBA" id="ARBA00022827"/>
    </source>
</evidence>
<dbReference type="SUPFAM" id="SSF54373">
    <property type="entry name" value="FAD-linked reductases, C-terminal domain"/>
    <property type="match status" value="1"/>
</dbReference>
<keyword evidence="6 11" id="KW-0274">FAD</keyword>
<organism evidence="13 14">
    <name type="scientific">Ceratobasidium theobromae</name>
    <dbReference type="NCBI Taxonomy" id="1582974"/>
    <lineage>
        <taxon>Eukaryota</taxon>
        <taxon>Fungi</taxon>
        <taxon>Dikarya</taxon>
        <taxon>Basidiomycota</taxon>
        <taxon>Agaricomycotina</taxon>
        <taxon>Agaricomycetes</taxon>
        <taxon>Cantharellales</taxon>
        <taxon>Ceratobasidiaceae</taxon>
        <taxon>Ceratobasidium</taxon>
    </lineage>
</organism>
<dbReference type="AlphaFoldDB" id="A0A5N5QDX5"/>
<name>A0A5N5QDX5_9AGAM</name>
<comment type="subcellular location">
    <subcellularLocation>
        <location evidence="11">Mitochondrion inner membrane</location>
    </subcellularLocation>
</comment>
<dbReference type="InterPro" id="IPR004572">
    <property type="entry name" value="Protoporphyrinogen_oxidase"/>
</dbReference>
<evidence type="ECO:0000256" key="9">
    <source>
        <dbReference type="ARBA" id="ARBA00023244"/>
    </source>
</evidence>
<comment type="cofactor">
    <cofactor evidence="11">
        <name>FAD</name>
        <dbReference type="ChEBI" id="CHEBI:57692"/>
    </cofactor>
    <text evidence="11">Binds 1 FAD per subunit.</text>
</comment>
<dbReference type="InterPro" id="IPR036188">
    <property type="entry name" value="FAD/NAD-bd_sf"/>
</dbReference>
<dbReference type="PANTHER" id="PTHR42923:SF3">
    <property type="entry name" value="PROTOPORPHYRINOGEN OXIDASE"/>
    <property type="match status" value="1"/>
</dbReference>
<keyword evidence="7 11" id="KW-0560">Oxidoreductase</keyword>
<evidence type="ECO:0000256" key="1">
    <source>
        <dbReference type="ARBA" id="ARBA00002600"/>
    </source>
</evidence>
<evidence type="ECO:0000313" key="14">
    <source>
        <dbReference type="Proteomes" id="UP000383932"/>
    </source>
</evidence>
<keyword evidence="5 11" id="KW-0285">Flavoprotein</keyword>
<dbReference type="InterPro" id="IPR002937">
    <property type="entry name" value="Amino_oxidase"/>
</dbReference>
<dbReference type="PANTHER" id="PTHR42923">
    <property type="entry name" value="PROTOPORPHYRINOGEN OXIDASE"/>
    <property type="match status" value="1"/>
</dbReference>
<dbReference type="EC" id="1.3.3.4" evidence="4 11"/>
<dbReference type="OrthoDB" id="438553at2759"/>
<dbReference type="SUPFAM" id="SSF51905">
    <property type="entry name" value="FAD/NAD(P)-binding domain"/>
    <property type="match status" value="1"/>
</dbReference>
<comment type="pathway">
    <text evidence="2 11">Porphyrin-containing compound metabolism; protoporphyrin-IX biosynthesis; protoporphyrin-IX from protoporphyrinogen-IX: step 1/1.</text>
</comment>
<evidence type="ECO:0000256" key="3">
    <source>
        <dbReference type="ARBA" id="ARBA00010551"/>
    </source>
</evidence>
<evidence type="ECO:0000256" key="10">
    <source>
        <dbReference type="ARBA" id="ARBA00047554"/>
    </source>
</evidence>
<dbReference type="Proteomes" id="UP000383932">
    <property type="component" value="Unassembled WGS sequence"/>
</dbReference>
<comment type="similarity">
    <text evidence="3 11">Belongs to the protoporphyrinogen/coproporphyrinogen oxidase family. Protoporphyrinogen oxidase subfamily.</text>
</comment>
<evidence type="ECO:0000256" key="8">
    <source>
        <dbReference type="ARBA" id="ARBA00023133"/>
    </source>
</evidence>
<comment type="caution">
    <text evidence="13">The sequence shown here is derived from an EMBL/GenBank/DDBJ whole genome shotgun (WGS) entry which is preliminary data.</text>
</comment>
<proteinExistence type="inferred from homology"/>
<keyword evidence="8 11" id="KW-0350">Heme biosynthesis</keyword>
<keyword evidence="9 11" id="KW-0627">Porphyrin biosynthesis</keyword>
<dbReference type="Pfam" id="PF01593">
    <property type="entry name" value="Amino_oxidase"/>
    <property type="match status" value="1"/>
</dbReference>
<dbReference type="InterPro" id="IPR050464">
    <property type="entry name" value="Zeta_carotene_desat/Oxidored"/>
</dbReference>
<evidence type="ECO:0000256" key="5">
    <source>
        <dbReference type="ARBA" id="ARBA00022630"/>
    </source>
</evidence>
<evidence type="ECO:0000313" key="13">
    <source>
        <dbReference type="EMBL" id="KAB5589648.1"/>
    </source>
</evidence>
<dbReference type="NCBIfam" id="TIGR00562">
    <property type="entry name" value="proto_IX_ox"/>
    <property type="match status" value="1"/>
</dbReference>
<evidence type="ECO:0000256" key="4">
    <source>
        <dbReference type="ARBA" id="ARBA00012867"/>
    </source>
</evidence>
<evidence type="ECO:0000256" key="11">
    <source>
        <dbReference type="RuleBase" id="RU367069"/>
    </source>
</evidence>
<dbReference type="GO" id="GO:0005743">
    <property type="term" value="C:mitochondrial inner membrane"/>
    <property type="evidence" value="ECO:0007669"/>
    <property type="project" value="UniProtKB-SubCell"/>
</dbReference>
<comment type="function">
    <text evidence="1 11">Catalyzes the 6-electron oxidation of protoporphyrinogen-IX to form protoporphyrin-IX.</text>
</comment>
<comment type="catalytic activity">
    <reaction evidence="10 11">
        <text>protoporphyrinogen IX + 3 O2 = protoporphyrin IX + 3 H2O2</text>
        <dbReference type="Rhea" id="RHEA:25576"/>
        <dbReference type="ChEBI" id="CHEBI:15379"/>
        <dbReference type="ChEBI" id="CHEBI:16240"/>
        <dbReference type="ChEBI" id="CHEBI:57306"/>
        <dbReference type="ChEBI" id="CHEBI:57307"/>
        <dbReference type="EC" id="1.3.3.4"/>
    </reaction>
</comment>
<protein>
    <recommendedName>
        <fullName evidence="4 11">Protoporphyrinogen oxidase</fullName>
        <ecNumber evidence="4 11">1.3.3.4</ecNumber>
    </recommendedName>
</protein>
<evidence type="ECO:0000259" key="12">
    <source>
        <dbReference type="Pfam" id="PF01593"/>
    </source>
</evidence>
<feature type="domain" description="Amine oxidase" evidence="12">
    <location>
        <begin position="12"/>
        <end position="394"/>
    </location>
</feature>
<dbReference type="GO" id="GO:0006782">
    <property type="term" value="P:protoporphyrinogen IX biosynthetic process"/>
    <property type="evidence" value="ECO:0007669"/>
    <property type="project" value="UniProtKB-UniRule"/>
</dbReference>
<sequence length="491" mass="53251">MVTTIGVIGGGISGLATAFHLARRIPTSFPAKIILFEKSKRLGGWIRSETVHLTLPSKNGSQAHSIVLEAGPRTLRPKSLDMLELVHLLGLEPLLELIPYSHPAALNRYVYFPETGLTRLPSGILSLLSSQFTHRASLGAILPSVLREPFKSPNRPAGATDESFDDFISRRFGPEFARRFGSSLIHGIYATNSRQLSIRASFGQLWDAEERGGGSVVRGMIMGSKQPSSESGFALGSMKEVMKGVSVFKFKGGMESLSRALERSLRNDRRVEIRTRDGVHELRPSDGTPGVTVVTSSKDYQLSRLVSTLPLPKLSALLPEVFSIPHTTVHVVNLVFAPTPFPIHPPGFGYLVPRPNDGYPSATSPILGCVFDSVVPSNNSPTIVTLMLGGPFPIQPTPLSPDTILAMLASQLGQKTLPQPIAFRYHIQKNCIPTLLVGHLDRVSKLRRMLDQEWGGRLQVIGAGMGGPSLGDCVRDGRAAAIRIARELGFP</sequence>